<feature type="transmembrane region" description="Helical" evidence="2">
    <location>
        <begin position="768"/>
        <end position="787"/>
    </location>
</feature>
<protein>
    <recommendedName>
        <fullName evidence="3">Toxin VasX N-terminal region domain-containing protein</fullName>
    </recommendedName>
</protein>
<sequence>MPSDAYNSAEIAGTKSPSSPAGTCPLQTKEVGIIPVRYAIDATMGTKGLFPLPEGDDWQPTFNINLPYTLRQLRDGWLYVYSKKQKVLHTYQIENAVFTAQHEGGTCAACLTYDSDDTLWLSYSHQRWTSRLIELFSTEKKYREQWMRKLSIQAFRLSMRGHHAGMAEKLESSVADIGSVTQDIINGFAITSTPLNVDDTESNSGFEFNKAKPANPASTYQVTLPESNVSNGLFIALEDPLADITDIALKLGSLHAQKERVFGSDEDKHKQLISEFVRSIARVPYDPKTAPEALKTKLKDNPQEVLKFESVLNQYLRYQSPLNQAQYGSEAYAANALSYEQPRLEAQKILNNTYHYTPTDKDFEHFESRKKNIDLIDWNKMSIFINEKYANLKAIEGDAALMIEDLNGALKQLGVEAVRVGIDIEDDQGQRYLNTLFGHLFPLMTAVSQKWDAAEEETLLALAPFYYSSELSKAVNKAIPNDALSVTNASDMTNMVSRLGESIGFIYDGRIPESDEATKALITRVIQAAKNAITTAGDHVWDGLMDGLFPHQVSGESGLDSGLRLMVARSLVSKEGKLLISSDYVSKFDSFSNKLNPLLQKAEQLSGQLYANGTTAMRNDLNKIKEKIAKLIADEMPLLIKFEQEAMNDAVRRKSAASIRGLRSRFTSTVGQAVDNVNGVGTVVGGFAAICNLWNLWAVSQQVTSKLNNANSTQDQADVYIELASALSWTLSAFAGVGRDTQVIASEFVNKSITSALRRASTVEQQMLIKRFAAAAKATAIFGLFAASTEMYLTGRQWQQTADIFERVLLTGKIGALFAQGVVSLAQLAYITTNVAIGGIVAAWMVSTLFYAGIAYLLFSALYNYYHRDEMQNWLLHCAWGKSPKPQTQEQELMALENIIWKPNIELTKNSVDIYLPSYLLDDDKKHFDVQIVTRKILEENINLSYASPEEIKRYKEQFEPKQIDVTKAKRKNTASGVGYISVPVLHKEGDEVIIAINYDRAWTEECQSYVGTRRFIGTFDLERTKDVVSKRHGVAGLRLPVAG</sequence>
<gene>
    <name evidence="4" type="ORF">F6450_19265</name>
</gene>
<accession>A0AAD3WSN2</accession>
<evidence type="ECO:0000256" key="1">
    <source>
        <dbReference type="SAM" id="MobiDB-lite"/>
    </source>
</evidence>
<feature type="transmembrane region" description="Helical" evidence="2">
    <location>
        <begin position="836"/>
        <end position="859"/>
    </location>
</feature>
<dbReference type="AlphaFoldDB" id="A0AAD3WSN2"/>
<keyword evidence="2" id="KW-1133">Transmembrane helix</keyword>
<proteinExistence type="predicted"/>
<feature type="domain" description="Toxin VasX N-terminal region" evidence="3">
    <location>
        <begin position="24"/>
        <end position="157"/>
    </location>
</feature>
<dbReference type="EMBL" id="VZUQ01000093">
    <property type="protein sequence ID" value="KAB1174770.1"/>
    <property type="molecule type" value="Genomic_DNA"/>
</dbReference>
<organism evidence="4 5">
    <name type="scientific">Photobacterium damselae subsp. damselae</name>
    <name type="common">Listonella damsela</name>
    <dbReference type="NCBI Taxonomy" id="85581"/>
    <lineage>
        <taxon>Bacteria</taxon>
        <taxon>Pseudomonadati</taxon>
        <taxon>Pseudomonadota</taxon>
        <taxon>Gammaproteobacteria</taxon>
        <taxon>Vibrionales</taxon>
        <taxon>Vibrionaceae</taxon>
        <taxon>Photobacterium</taxon>
    </lineage>
</organism>
<evidence type="ECO:0000256" key="2">
    <source>
        <dbReference type="SAM" id="Phobius"/>
    </source>
</evidence>
<dbReference type="Proteomes" id="UP000480943">
    <property type="component" value="Unassembled WGS sequence"/>
</dbReference>
<evidence type="ECO:0000259" key="3">
    <source>
        <dbReference type="Pfam" id="PF20249"/>
    </source>
</evidence>
<keyword evidence="2" id="KW-0472">Membrane</keyword>
<dbReference type="Pfam" id="PF20249">
    <property type="entry name" value="VasX_N"/>
    <property type="match status" value="1"/>
</dbReference>
<feature type="transmembrane region" description="Helical" evidence="2">
    <location>
        <begin position="808"/>
        <end position="830"/>
    </location>
</feature>
<reference evidence="4 5" key="1">
    <citation type="submission" date="2019-09" db="EMBL/GenBank/DDBJ databases">
        <title>Photobacterium damselae subsp. damselae CDC-2227-81, a human clinical isolate.</title>
        <authorList>
            <person name="Osorio C.R."/>
        </authorList>
    </citation>
    <scope>NUCLEOTIDE SEQUENCE [LARGE SCALE GENOMIC DNA]</scope>
    <source>
        <strain evidence="4 5">CDC-2227-81</strain>
    </source>
</reference>
<dbReference type="InterPro" id="IPR046864">
    <property type="entry name" value="VasX_N"/>
</dbReference>
<name>A0AAD3WSN2_PHODD</name>
<keyword evidence="2" id="KW-0812">Transmembrane</keyword>
<dbReference type="CDD" id="cd20708">
    <property type="entry name" value="MIX_IV"/>
    <property type="match status" value="1"/>
</dbReference>
<feature type="region of interest" description="Disordered" evidence="1">
    <location>
        <begin position="1"/>
        <end position="26"/>
    </location>
</feature>
<evidence type="ECO:0000313" key="5">
    <source>
        <dbReference type="Proteomes" id="UP000480943"/>
    </source>
</evidence>
<dbReference type="RefSeq" id="WP_151183263.1">
    <property type="nucleotide sequence ID" value="NZ_VZUQ01000093.1"/>
</dbReference>
<comment type="caution">
    <text evidence="4">The sequence shown here is derived from an EMBL/GenBank/DDBJ whole genome shotgun (WGS) entry which is preliminary data.</text>
</comment>
<evidence type="ECO:0000313" key="4">
    <source>
        <dbReference type="EMBL" id="KAB1174770.1"/>
    </source>
</evidence>